<gene>
    <name evidence="2" type="ORF">GCM10009765_03590</name>
</gene>
<dbReference type="Pfam" id="PF04149">
    <property type="entry name" value="DUF397"/>
    <property type="match status" value="1"/>
</dbReference>
<name>A0ABN2FRD3_9ACTN</name>
<keyword evidence="3" id="KW-1185">Reference proteome</keyword>
<dbReference type="InterPro" id="IPR007278">
    <property type="entry name" value="DUF397"/>
</dbReference>
<accession>A0ABN2FRD3</accession>
<evidence type="ECO:0000313" key="3">
    <source>
        <dbReference type="Proteomes" id="UP001500618"/>
    </source>
</evidence>
<dbReference type="Proteomes" id="UP001500618">
    <property type="component" value="Unassembled WGS sequence"/>
</dbReference>
<sequence>MNKNDLDPQWITNQLKNASWQKSSRSSGSQNCVEIAFLDHHIVALRDSKNPQQPPHLFTDTEYDAFVNGILDGELRR</sequence>
<reference evidence="2 3" key="1">
    <citation type="journal article" date="2019" name="Int. J. Syst. Evol. Microbiol.">
        <title>The Global Catalogue of Microorganisms (GCM) 10K type strain sequencing project: providing services to taxonomists for standard genome sequencing and annotation.</title>
        <authorList>
            <consortium name="The Broad Institute Genomics Platform"/>
            <consortium name="The Broad Institute Genome Sequencing Center for Infectious Disease"/>
            <person name="Wu L."/>
            <person name="Ma J."/>
        </authorList>
    </citation>
    <scope>NUCLEOTIDE SEQUENCE [LARGE SCALE GENOMIC DNA]</scope>
    <source>
        <strain evidence="2 3">JCM 14718</strain>
    </source>
</reference>
<dbReference type="EMBL" id="BAAANY010000001">
    <property type="protein sequence ID" value="GAA1657353.1"/>
    <property type="molecule type" value="Genomic_DNA"/>
</dbReference>
<dbReference type="RefSeq" id="WP_163571981.1">
    <property type="nucleotide sequence ID" value="NZ_BAAANY010000001.1"/>
</dbReference>
<feature type="domain" description="DUF397" evidence="1">
    <location>
        <begin position="18"/>
        <end position="70"/>
    </location>
</feature>
<comment type="caution">
    <text evidence="2">The sequence shown here is derived from an EMBL/GenBank/DDBJ whole genome shotgun (WGS) entry which is preliminary data.</text>
</comment>
<proteinExistence type="predicted"/>
<organism evidence="2 3">
    <name type="scientific">Fodinicola feengrottensis</name>
    <dbReference type="NCBI Taxonomy" id="435914"/>
    <lineage>
        <taxon>Bacteria</taxon>
        <taxon>Bacillati</taxon>
        <taxon>Actinomycetota</taxon>
        <taxon>Actinomycetes</taxon>
        <taxon>Mycobacteriales</taxon>
        <taxon>Fodinicola</taxon>
    </lineage>
</organism>
<protein>
    <recommendedName>
        <fullName evidence="1">DUF397 domain-containing protein</fullName>
    </recommendedName>
</protein>
<evidence type="ECO:0000259" key="1">
    <source>
        <dbReference type="Pfam" id="PF04149"/>
    </source>
</evidence>
<evidence type="ECO:0000313" key="2">
    <source>
        <dbReference type="EMBL" id="GAA1657353.1"/>
    </source>
</evidence>